<dbReference type="AlphaFoldDB" id="A0A7Z6UV69"/>
<dbReference type="EMBL" id="RBUI01000068">
    <property type="protein sequence ID" value="RMU89161.1"/>
    <property type="molecule type" value="Genomic_DNA"/>
</dbReference>
<protein>
    <submittedName>
        <fullName evidence="1">Uncharacterized protein</fullName>
    </submittedName>
</protein>
<organism evidence="1 2">
    <name type="scientific">Pseudomonas savastanoi pv. phaseolicola</name>
    <name type="common">Pseudomonas syringae pv. phaseolicola</name>
    <dbReference type="NCBI Taxonomy" id="319"/>
    <lineage>
        <taxon>Bacteria</taxon>
        <taxon>Pseudomonadati</taxon>
        <taxon>Pseudomonadota</taxon>
        <taxon>Gammaproteobacteria</taxon>
        <taxon>Pseudomonadales</taxon>
        <taxon>Pseudomonadaceae</taxon>
        <taxon>Pseudomonas</taxon>
    </lineage>
</organism>
<sequence>MTQRGSATYDATSGGACFEVATMISATISSVKMIDSASKPNRFIKKAVAPYTARASTHPVSAATRRVTRK</sequence>
<name>A0A7Z6UV69_PSESH</name>
<comment type="caution">
    <text evidence="1">The sequence shown here is derived from an EMBL/GenBank/DDBJ whole genome shotgun (WGS) entry which is preliminary data.</text>
</comment>
<proteinExistence type="predicted"/>
<accession>A0A7Z6UV69</accession>
<evidence type="ECO:0000313" key="2">
    <source>
        <dbReference type="Proteomes" id="UP000267078"/>
    </source>
</evidence>
<dbReference type="Proteomes" id="UP000267078">
    <property type="component" value="Unassembled WGS sequence"/>
</dbReference>
<evidence type="ECO:0000313" key="1">
    <source>
        <dbReference type="EMBL" id="RMU89161.1"/>
    </source>
</evidence>
<reference evidence="1 2" key="1">
    <citation type="submission" date="2018-08" db="EMBL/GenBank/DDBJ databases">
        <title>Recombination of ecologically and evolutionarily significant loci maintains genetic cohesion in the Pseudomonas syringae species complex.</title>
        <authorList>
            <person name="Dillon M."/>
            <person name="Thakur S."/>
            <person name="Almeida R.N.D."/>
            <person name="Weir B.S."/>
            <person name="Guttman D.S."/>
        </authorList>
    </citation>
    <scope>NUCLEOTIDE SEQUENCE [LARGE SCALE GENOMIC DNA]</scope>
    <source>
        <strain evidence="1 2">1449B</strain>
    </source>
</reference>
<gene>
    <name evidence="1" type="ORF">ALP21_200069</name>
</gene>